<evidence type="ECO:0000313" key="3">
    <source>
        <dbReference type="EMBL" id="MCS5708292.1"/>
    </source>
</evidence>
<feature type="region of interest" description="Disordered" evidence="1">
    <location>
        <begin position="320"/>
        <end position="348"/>
    </location>
</feature>
<evidence type="ECO:0000256" key="1">
    <source>
        <dbReference type="SAM" id="MobiDB-lite"/>
    </source>
</evidence>
<feature type="compositionally biased region" description="Acidic residues" evidence="1">
    <location>
        <begin position="415"/>
        <end position="425"/>
    </location>
</feature>
<dbReference type="RefSeq" id="WP_057623006.1">
    <property type="nucleotide sequence ID" value="NZ_LKHV02000001.1"/>
</dbReference>
<sequence>MAASGPIDKANQKIELVSRLVTATYAESIQASNRSESDINAHIEANPFLSNEFIFDAELKKYQNRWDKLALILQRILGAKEILEHYLKNSELRGILPESSVENMSYLQDWCENKFEREADYKAFEALLKTTLAELYTHESYFYNMTSQTKLCAEIRVKFDTLAAQPLDTKYLYMIFSSYQNLWLNKQKVLEQPIGLSQDSEFRMGSSSSSSSHHAFNDVQLDVVASISVKTNNKIPEAPPPPPPLLPLWKATCSSSSSQQATVKVRAVAKAAFSVDNNQLLNQARVFKEKRNQKMAQAQRLEFAMPEEQVIEQEILENKKAKPVDPREAHLKSMLEKSAEKASRRNGEDFEAVVSRMRSLQLTKNAAQLSCQAATSDSDSAEKGMPASSSNSNDGWVNKFIERQRARASGAPKSDDEENWSDDDFEDKKENTDLEVSVSEVSLSERLSLKIRPR</sequence>
<dbReference type="STRING" id="437022.CC99x_00351"/>
<gene>
    <name evidence="2" type="ORF">CC99x_00351</name>
    <name evidence="3" type="ORF">CC99x_005175</name>
</gene>
<keyword evidence="4" id="KW-1185">Reference proteome</keyword>
<dbReference type="EMBL" id="LKHV01000001">
    <property type="protein sequence ID" value="KRG20130.1"/>
    <property type="molecule type" value="Genomic_DNA"/>
</dbReference>
<evidence type="ECO:0000313" key="4">
    <source>
        <dbReference type="Proteomes" id="UP000051494"/>
    </source>
</evidence>
<dbReference type="EMBL" id="LKHV02000001">
    <property type="protein sequence ID" value="MCS5708292.1"/>
    <property type="molecule type" value="Genomic_DNA"/>
</dbReference>
<feature type="region of interest" description="Disordered" evidence="1">
    <location>
        <begin position="371"/>
        <end position="437"/>
    </location>
</feature>
<name>A0A0Q9YR06_9GAMM</name>
<reference evidence="2" key="1">
    <citation type="submission" date="2015-09" db="EMBL/GenBank/DDBJ databases">
        <title>Draft Genome Sequences of Two Novel Amoeba-resistant Intranuclear Bacteria, Candidatus Berkiella cookevillensis and Candidatus Berkiella aquae.</title>
        <authorList>
            <person name="Mehari Y.T."/>
            <person name="Arivett B.A."/>
            <person name="Farone A.L."/>
            <person name="Gunderson J.H."/>
            <person name="Farone M.B."/>
        </authorList>
    </citation>
    <scope>NUCLEOTIDE SEQUENCE [LARGE SCALE GENOMIC DNA]</scope>
    <source>
        <strain evidence="2">CC99</strain>
    </source>
</reference>
<evidence type="ECO:0000313" key="2">
    <source>
        <dbReference type="EMBL" id="KRG20130.1"/>
    </source>
</evidence>
<organism evidence="2">
    <name type="scientific">Candidatus Berkiella cookevillensis</name>
    <dbReference type="NCBI Taxonomy" id="437022"/>
    <lineage>
        <taxon>Bacteria</taxon>
        <taxon>Pseudomonadati</taxon>
        <taxon>Pseudomonadota</taxon>
        <taxon>Gammaproteobacteria</taxon>
        <taxon>Candidatus Berkiellales</taxon>
        <taxon>Candidatus Berkiellaceae</taxon>
        <taxon>Candidatus Berkiella</taxon>
    </lineage>
</organism>
<reference evidence="3" key="2">
    <citation type="journal article" date="2016" name="Genome Announc.">
        <title>Draft Genome Sequences of Two Novel Amoeba-Resistant Intranuclear Bacteria, 'Candidatus Berkiella cookevillensis' and 'Candidatus Berkiella aquae'.</title>
        <authorList>
            <person name="Mehari Y.T."/>
            <person name="Arivett B.A."/>
            <person name="Farone A.L."/>
            <person name="Gunderson J.H."/>
            <person name="Farone M.B."/>
        </authorList>
    </citation>
    <scope>NUCLEOTIDE SEQUENCE</scope>
    <source>
        <strain evidence="3">CC99</strain>
    </source>
</reference>
<proteinExistence type="predicted"/>
<dbReference type="Proteomes" id="UP000051494">
    <property type="component" value="Unassembled WGS sequence"/>
</dbReference>
<accession>A0A0Q9YR06</accession>
<protein>
    <submittedName>
        <fullName evidence="2">Uncharacterized protein</fullName>
    </submittedName>
</protein>
<reference evidence="3" key="3">
    <citation type="submission" date="2021-06" db="EMBL/GenBank/DDBJ databases">
        <title>Genomic Description and Analysis of Intracellular Bacteria, Candidatus Berkiella cookevillensis and Candidatus Berkiella aquae.</title>
        <authorList>
            <person name="Kidane D.T."/>
            <person name="Mehari Y.T."/>
            <person name="Rice F.C."/>
            <person name="Arivett B.A."/>
            <person name="Farone A.L."/>
            <person name="Berk S.G."/>
            <person name="Farone M.B."/>
        </authorList>
    </citation>
    <scope>NUCLEOTIDE SEQUENCE</scope>
    <source>
        <strain evidence="3">CC99</strain>
    </source>
</reference>
<dbReference type="AlphaFoldDB" id="A0A0Q9YR06"/>
<comment type="caution">
    <text evidence="2">The sequence shown here is derived from an EMBL/GenBank/DDBJ whole genome shotgun (WGS) entry which is preliminary data.</text>
</comment>